<proteinExistence type="predicted"/>
<keyword evidence="3" id="KW-1185">Reference proteome</keyword>
<accession>A0AAV4QGI0</accession>
<organism evidence="2 3">
    <name type="scientific">Caerostris extrusa</name>
    <name type="common">Bark spider</name>
    <name type="synonym">Caerostris bankana</name>
    <dbReference type="NCBI Taxonomy" id="172846"/>
    <lineage>
        <taxon>Eukaryota</taxon>
        <taxon>Metazoa</taxon>
        <taxon>Ecdysozoa</taxon>
        <taxon>Arthropoda</taxon>
        <taxon>Chelicerata</taxon>
        <taxon>Arachnida</taxon>
        <taxon>Araneae</taxon>
        <taxon>Araneomorphae</taxon>
        <taxon>Entelegynae</taxon>
        <taxon>Araneoidea</taxon>
        <taxon>Araneidae</taxon>
        <taxon>Caerostris</taxon>
    </lineage>
</organism>
<protein>
    <submittedName>
        <fullName evidence="2">Uncharacterized protein</fullName>
    </submittedName>
</protein>
<evidence type="ECO:0000256" key="1">
    <source>
        <dbReference type="SAM" id="MobiDB-lite"/>
    </source>
</evidence>
<dbReference type="EMBL" id="BPLR01006260">
    <property type="protein sequence ID" value="GIY08520.1"/>
    <property type="molecule type" value="Genomic_DNA"/>
</dbReference>
<evidence type="ECO:0000313" key="2">
    <source>
        <dbReference type="EMBL" id="GIY08520.1"/>
    </source>
</evidence>
<reference evidence="2 3" key="1">
    <citation type="submission" date="2021-06" db="EMBL/GenBank/DDBJ databases">
        <title>Caerostris extrusa draft genome.</title>
        <authorList>
            <person name="Kono N."/>
            <person name="Arakawa K."/>
        </authorList>
    </citation>
    <scope>NUCLEOTIDE SEQUENCE [LARGE SCALE GENOMIC DNA]</scope>
</reference>
<name>A0AAV4QGI0_CAEEX</name>
<sequence>MTWRARVIMQLIGRTTASVYLGGLREPHRDNNSKGDIIILSADNFTVKRSLLAVFNQRRKARHFRFQNCLKLDQVKLDRKLSVYAGYVSVGRKGLSKARGSRKRRDLHCKPPEVTK</sequence>
<evidence type="ECO:0000313" key="3">
    <source>
        <dbReference type="Proteomes" id="UP001054945"/>
    </source>
</evidence>
<dbReference type="AlphaFoldDB" id="A0AAV4QGI0"/>
<feature type="compositionally biased region" description="Basic residues" evidence="1">
    <location>
        <begin position="96"/>
        <end position="107"/>
    </location>
</feature>
<feature type="region of interest" description="Disordered" evidence="1">
    <location>
        <begin position="96"/>
        <end position="116"/>
    </location>
</feature>
<dbReference type="Proteomes" id="UP001054945">
    <property type="component" value="Unassembled WGS sequence"/>
</dbReference>
<comment type="caution">
    <text evidence="2">The sequence shown here is derived from an EMBL/GenBank/DDBJ whole genome shotgun (WGS) entry which is preliminary data.</text>
</comment>
<gene>
    <name evidence="2" type="ORF">CEXT_82211</name>
</gene>